<protein>
    <submittedName>
        <fullName evidence="2">Uncharacterized membrane protein</fullName>
    </submittedName>
</protein>
<keyword evidence="1" id="KW-0472">Membrane</keyword>
<dbReference type="EMBL" id="FOTJ01000018">
    <property type="protein sequence ID" value="SFL55857.1"/>
    <property type="molecule type" value="Genomic_DNA"/>
</dbReference>
<evidence type="ECO:0000313" key="2">
    <source>
        <dbReference type="EMBL" id="SFL55857.1"/>
    </source>
</evidence>
<keyword evidence="1" id="KW-0812">Transmembrane</keyword>
<proteinExistence type="predicted"/>
<name>A0A1I4IP57_9LACT</name>
<accession>A0A1I4IP57</accession>
<feature type="transmembrane region" description="Helical" evidence="1">
    <location>
        <begin position="125"/>
        <end position="153"/>
    </location>
</feature>
<dbReference type="PANTHER" id="PTHR40076:SF1">
    <property type="entry name" value="MEMBRANE PROTEIN"/>
    <property type="match status" value="1"/>
</dbReference>
<evidence type="ECO:0000313" key="3">
    <source>
        <dbReference type="Proteomes" id="UP000181969"/>
    </source>
</evidence>
<dbReference type="PANTHER" id="PTHR40076">
    <property type="entry name" value="MEMBRANE PROTEIN-RELATED"/>
    <property type="match status" value="1"/>
</dbReference>
<gene>
    <name evidence="2" type="ORF">SAMN05216438_11818</name>
</gene>
<dbReference type="Proteomes" id="UP000181969">
    <property type="component" value="Unassembled WGS sequence"/>
</dbReference>
<evidence type="ECO:0000256" key="1">
    <source>
        <dbReference type="SAM" id="Phobius"/>
    </source>
</evidence>
<feature type="transmembrane region" description="Helical" evidence="1">
    <location>
        <begin position="192"/>
        <end position="213"/>
    </location>
</feature>
<dbReference type="AlphaFoldDB" id="A0A1I4IP57"/>
<keyword evidence="1" id="KW-1133">Transmembrane helix</keyword>
<feature type="transmembrane region" description="Helical" evidence="1">
    <location>
        <begin position="60"/>
        <end position="88"/>
    </location>
</feature>
<dbReference type="InterPro" id="IPR010380">
    <property type="entry name" value="DUF975"/>
</dbReference>
<organism evidence="2 3">
    <name type="scientific">Lactococcus garvieae</name>
    <dbReference type="NCBI Taxonomy" id="1363"/>
    <lineage>
        <taxon>Bacteria</taxon>
        <taxon>Bacillati</taxon>
        <taxon>Bacillota</taxon>
        <taxon>Bacilli</taxon>
        <taxon>Lactobacillales</taxon>
        <taxon>Streptococcaceae</taxon>
        <taxon>Lactococcus</taxon>
    </lineage>
</organism>
<reference evidence="2 3" key="1">
    <citation type="submission" date="2016-10" db="EMBL/GenBank/DDBJ databases">
        <authorList>
            <person name="de Groot N.N."/>
        </authorList>
    </citation>
    <scope>NUCLEOTIDE SEQUENCE [LARGE SCALE GENOMIC DNA]</scope>
    <source>
        <strain evidence="2 3">M79</strain>
    </source>
</reference>
<dbReference type="Pfam" id="PF06161">
    <property type="entry name" value="DUF975"/>
    <property type="match status" value="1"/>
</dbReference>
<sequence>MKFKDLKERAKDALRENFGAKLRLFLIPIFWGIISTNMTYQSNYNSNMDTVNNFDANTMTTGLLLSILLGILIGGLIGLMISVIIDVITVGARFNYIKIYRGERENPRFKNVFTPFKDGSWTKIFVLHLVTALLIALLTVTIIGIPFAIYLGLGWSQKDYILFDQLESGTYTGIWGVLNASAQVMRGSRGDYFLFLLSFILWYILSGITFGLAKFWTTPYIEMSTIAYYQNLIDTKRHMNQTAY</sequence>
<feature type="transmembrane region" description="Helical" evidence="1">
    <location>
        <begin position="21"/>
        <end position="40"/>
    </location>
</feature>
<dbReference type="OrthoDB" id="9784844at2"/>
<dbReference type="RefSeq" id="WP_074751903.1">
    <property type="nucleotide sequence ID" value="NZ_CAXVJC010000015.1"/>
</dbReference>